<dbReference type="HAMAP" id="MF_00444">
    <property type="entry name" value="ClpP"/>
    <property type="match status" value="1"/>
</dbReference>
<dbReference type="InterPro" id="IPR018215">
    <property type="entry name" value="ClpP_Ser_AS"/>
</dbReference>
<feature type="active site" evidence="8">
    <location>
        <position position="123"/>
    </location>
</feature>
<dbReference type="SUPFAM" id="SSF52096">
    <property type="entry name" value="ClpP/crotonase"/>
    <property type="match status" value="1"/>
</dbReference>
<feature type="active site" evidence="7 9">
    <location>
        <position position="148"/>
    </location>
</feature>
<dbReference type="PROSITE" id="PS00382">
    <property type="entry name" value="CLP_PROTEASE_HIS"/>
    <property type="match status" value="1"/>
</dbReference>
<dbReference type="PANTHER" id="PTHR10381:SF70">
    <property type="entry name" value="ATP-DEPENDENT CLP PROTEASE PROTEOLYTIC SUBUNIT"/>
    <property type="match status" value="1"/>
</dbReference>
<dbReference type="NCBIfam" id="NF009205">
    <property type="entry name" value="PRK12553.1"/>
    <property type="match status" value="1"/>
</dbReference>
<evidence type="ECO:0000313" key="14">
    <source>
        <dbReference type="EMBL" id="MCV3216550.1"/>
    </source>
</evidence>
<dbReference type="InterPro" id="IPR029045">
    <property type="entry name" value="ClpP/crotonase-like_dom_sf"/>
</dbReference>
<dbReference type="Proteomes" id="UP001526143">
    <property type="component" value="Unassembled WGS sequence"/>
</dbReference>
<keyword evidence="15" id="KW-1185">Reference proteome</keyword>
<keyword evidence="13" id="KW-0812">Transmembrane</keyword>
<proteinExistence type="inferred from homology"/>
<comment type="similarity">
    <text evidence="1 7 12">Belongs to the peptidase S14 family.</text>
</comment>
<comment type="subunit">
    <text evidence="7">Fourteen ClpP subunits assemble into 2 heptameric rings which stack back to back to give a disk-like structure with a central cavity, resembling the structure of eukaryotic proteasomes.</text>
</comment>
<sequence length="231" mass="25146">MLISQSGNDPINSLGLRQINSQSSPSNIVPMVVEQSGMGERAFDIFSRLLRERIIFLGTPIDDTVANSIVAQLLFLDAEDSEKDIQLYINSPGGSVYAGMAIYDTIQQIRPDVVTICFGLAASMGAFLLTAGTAGKRMSLPDSRIMIHQPLGGAQGQAIDIEIQAREILYIKSKLNQLLATHTGQPLEKIEADTERDFFMSAEEAKNYGLIDQVISRQNLPTAGENVTSVK</sequence>
<reference evidence="14 15" key="1">
    <citation type="submission" date="2022-10" db="EMBL/GenBank/DDBJ databases">
        <title>Identification of biosynthetic pathway for the production of the potent trypsin inhibitor radiosumin.</title>
        <authorList>
            <person name="Fewer D.P."/>
            <person name="Delbaje E."/>
            <person name="Ouyang X."/>
            <person name="Agostino P.D."/>
            <person name="Wahlsten M."/>
            <person name="Jokela J."/>
            <person name="Permi P."/>
            <person name="Haapaniemi E."/>
            <person name="Koistinen H."/>
        </authorList>
    </citation>
    <scope>NUCLEOTIDE SEQUENCE [LARGE SCALE GENOMIC DNA]</scope>
    <source>
        <strain evidence="14 15">NIES-515</strain>
    </source>
</reference>
<dbReference type="GO" id="GO:0004252">
    <property type="term" value="F:serine-type endopeptidase activity"/>
    <property type="evidence" value="ECO:0007669"/>
    <property type="project" value="UniProtKB-EC"/>
</dbReference>
<gene>
    <name evidence="7 14" type="primary">clpP</name>
    <name evidence="14" type="ORF">OGM63_24075</name>
</gene>
<evidence type="ECO:0000256" key="7">
    <source>
        <dbReference type="HAMAP-Rule" id="MF_00444"/>
    </source>
</evidence>
<evidence type="ECO:0000256" key="11">
    <source>
        <dbReference type="RuleBase" id="RU000550"/>
    </source>
</evidence>
<keyword evidence="13" id="KW-1133">Transmembrane helix</keyword>
<evidence type="ECO:0000256" key="13">
    <source>
        <dbReference type="SAM" id="Phobius"/>
    </source>
</evidence>
<evidence type="ECO:0000256" key="9">
    <source>
        <dbReference type="PROSITE-ProRule" id="PRU10086"/>
    </source>
</evidence>
<dbReference type="InterPro" id="IPR001907">
    <property type="entry name" value="ClpP"/>
</dbReference>
<evidence type="ECO:0000256" key="8">
    <source>
        <dbReference type="PROSITE-ProRule" id="PRU10085"/>
    </source>
</evidence>
<evidence type="ECO:0000256" key="5">
    <source>
        <dbReference type="ARBA" id="ARBA00022825"/>
    </source>
</evidence>
<evidence type="ECO:0000256" key="10">
    <source>
        <dbReference type="RuleBase" id="RU000549"/>
    </source>
</evidence>
<dbReference type="EMBL" id="JAOWRF010000340">
    <property type="protein sequence ID" value="MCV3216550.1"/>
    <property type="molecule type" value="Genomic_DNA"/>
</dbReference>
<keyword evidence="13" id="KW-0472">Membrane</keyword>
<evidence type="ECO:0000256" key="2">
    <source>
        <dbReference type="ARBA" id="ARBA00022490"/>
    </source>
</evidence>
<dbReference type="PROSITE" id="PS00381">
    <property type="entry name" value="CLP_PROTEASE_SER"/>
    <property type="match status" value="1"/>
</dbReference>
<dbReference type="Gene3D" id="3.90.226.10">
    <property type="entry name" value="2-enoyl-CoA Hydratase, Chain A, domain 1"/>
    <property type="match status" value="1"/>
</dbReference>
<evidence type="ECO:0000256" key="12">
    <source>
        <dbReference type="RuleBase" id="RU003567"/>
    </source>
</evidence>
<dbReference type="NCBIfam" id="TIGR00493">
    <property type="entry name" value="clpP"/>
    <property type="match status" value="1"/>
</dbReference>
<dbReference type="RefSeq" id="WP_263748206.1">
    <property type="nucleotide sequence ID" value="NZ_JAOWRF010000340.1"/>
</dbReference>
<comment type="caution">
    <text evidence="14">The sequence shown here is derived from an EMBL/GenBank/DDBJ whole genome shotgun (WGS) entry which is preliminary data.</text>
</comment>
<dbReference type="PRINTS" id="PR00127">
    <property type="entry name" value="CLPPROTEASEP"/>
</dbReference>
<dbReference type="InterPro" id="IPR033135">
    <property type="entry name" value="ClpP_His_AS"/>
</dbReference>
<feature type="active site" description="Nucleophile" evidence="7">
    <location>
        <position position="123"/>
    </location>
</feature>
<comment type="function">
    <text evidence="7 11">Cleaves peptides in various proteins in a process that requires ATP hydrolysis. Has a chymotrypsin-like activity. Plays a major role in the degradation of misfolded proteins.</text>
</comment>
<comment type="catalytic activity">
    <reaction evidence="6 7 9">
        <text>Hydrolysis of proteins to small peptides in the presence of ATP and magnesium. alpha-casein is the usual test substrate. In the absence of ATP, only oligopeptides shorter than five residues are hydrolyzed (such as succinyl-Leu-Tyr-|-NHMec, and Leu-Tyr-Leu-|-Tyr-Trp, in which cleavage of the -Tyr-|-Leu- and -Tyr-|-Trp bonds also occurs).</text>
        <dbReference type="EC" id="3.4.21.92"/>
    </reaction>
</comment>
<feature type="transmembrane region" description="Helical" evidence="13">
    <location>
        <begin position="113"/>
        <end position="134"/>
    </location>
</feature>
<name>A0ABT3B5N0_9CYAN</name>
<dbReference type="NCBIfam" id="NF001368">
    <property type="entry name" value="PRK00277.1"/>
    <property type="match status" value="1"/>
</dbReference>
<dbReference type="EC" id="3.4.21.92" evidence="7 10"/>
<dbReference type="CDD" id="cd07017">
    <property type="entry name" value="S14_ClpP_2"/>
    <property type="match status" value="1"/>
</dbReference>
<keyword evidence="5 7" id="KW-0720">Serine protease</keyword>
<keyword evidence="4 7" id="KW-0378">Hydrolase</keyword>
<evidence type="ECO:0000313" key="15">
    <source>
        <dbReference type="Proteomes" id="UP001526143"/>
    </source>
</evidence>
<accession>A0ABT3B5N0</accession>
<keyword evidence="2 7" id="KW-0963">Cytoplasm</keyword>
<evidence type="ECO:0000256" key="1">
    <source>
        <dbReference type="ARBA" id="ARBA00007039"/>
    </source>
</evidence>
<protein>
    <recommendedName>
        <fullName evidence="7 12">ATP-dependent Clp protease proteolytic subunit</fullName>
        <ecNumber evidence="7 10">3.4.21.92</ecNumber>
    </recommendedName>
    <alternativeName>
        <fullName evidence="7">Endopeptidase Clp</fullName>
    </alternativeName>
</protein>
<dbReference type="PANTHER" id="PTHR10381">
    <property type="entry name" value="ATP-DEPENDENT CLP PROTEASE PROTEOLYTIC SUBUNIT"/>
    <property type="match status" value="1"/>
</dbReference>
<evidence type="ECO:0000256" key="3">
    <source>
        <dbReference type="ARBA" id="ARBA00022670"/>
    </source>
</evidence>
<comment type="subcellular location">
    <subcellularLocation>
        <location evidence="7">Cytoplasm</location>
    </subcellularLocation>
</comment>
<organism evidence="14 15">
    <name type="scientific">Plectonema radiosum NIES-515</name>
    <dbReference type="NCBI Taxonomy" id="2986073"/>
    <lineage>
        <taxon>Bacteria</taxon>
        <taxon>Bacillati</taxon>
        <taxon>Cyanobacteriota</taxon>
        <taxon>Cyanophyceae</taxon>
        <taxon>Oscillatoriophycideae</taxon>
        <taxon>Oscillatoriales</taxon>
        <taxon>Microcoleaceae</taxon>
        <taxon>Plectonema</taxon>
    </lineage>
</organism>
<evidence type="ECO:0000256" key="6">
    <source>
        <dbReference type="ARBA" id="ARBA00034021"/>
    </source>
</evidence>
<dbReference type="InterPro" id="IPR023562">
    <property type="entry name" value="ClpP/TepA"/>
</dbReference>
<evidence type="ECO:0000256" key="4">
    <source>
        <dbReference type="ARBA" id="ARBA00022801"/>
    </source>
</evidence>
<keyword evidence="3 7" id="KW-0645">Protease</keyword>
<dbReference type="Pfam" id="PF00574">
    <property type="entry name" value="CLP_protease"/>
    <property type="match status" value="1"/>
</dbReference>